<feature type="compositionally biased region" description="Polar residues" evidence="1">
    <location>
        <begin position="27"/>
        <end position="42"/>
    </location>
</feature>
<dbReference type="RefSeq" id="WP_071976332.1">
    <property type="nucleotide sequence ID" value="NZ_BOQX01000005.1"/>
</dbReference>
<feature type="region of interest" description="Disordered" evidence="1">
    <location>
        <begin position="1"/>
        <end position="42"/>
    </location>
</feature>
<accession>A0A8E2IB49</accession>
<comment type="caution">
    <text evidence="3">The sequence shown here is derived from an EMBL/GenBank/DDBJ whole genome shotgun (WGS) entry which is preliminary data.</text>
</comment>
<dbReference type="InterPro" id="IPR025097">
    <property type="entry name" value="DUF4023"/>
</dbReference>
<dbReference type="Proteomes" id="UP000189761">
    <property type="component" value="Unassembled WGS sequence"/>
</dbReference>
<name>A0A8E2IB49_9BACI</name>
<dbReference type="Proteomes" id="UP001159179">
    <property type="component" value="Unassembled WGS sequence"/>
</dbReference>
<evidence type="ECO:0000313" key="2">
    <source>
        <dbReference type="EMBL" id="MDH5163587.1"/>
    </source>
</evidence>
<keyword evidence="4" id="KW-1185">Reference proteome</keyword>
<evidence type="ECO:0000256" key="1">
    <source>
        <dbReference type="SAM" id="MobiDB-lite"/>
    </source>
</evidence>
<feature type="compositionally biased region" description="Basic and acidic residues" evidence="1">
    <location>
        <begin position="1"/>
        <end position="18"/>
    </location>
</feature>
<proteinExistence type="predicted"/>
<organism evidence="3 4">
    <name type="scientific">Heyndrickxia oleronia</name>
    <dbReference type="NCBI Taxonomy" id="38875"/>
    <lineage>
        <taxon>Bacteria</taxon>
        <taxon>Bacillati</taxon>
        <taxon>Bacillota</taxon>
        <taxon>Bacilli</taxon>
        <taxon>Bacillales</taxon>
        <taxon>Bacillaceae</taxon>
        <taxon>Heyndrickxia</taxon>
    </lineage>
</organism>
<protein>
    <submittedName>
        <fullName evidence="2">DUF4023 family protein</fullName>
    </submittedName>
</protein>
<evidence type="ECO:0000313" key="3">
    <source>
        <dbReference type="EMBL" id="OOP70049.1"/>
    </source>
</evidence>
<evidence type="ECO:0000313" key="4">
    <source>
        <dbReference type="Proteomes" id="UP000189761"/>
    </source>
</evidence>
<dbReference type="Pfam" id="PF13215">
    <property type="entry name" value="DUF4023"/>
    <property type="match status" value="1"/>
</dbReference>
<sequence length="42" mass="4956">MENTHEYVEKLHENQKKADKNRKKGSESSSFKLPNKQHSTNK</sequence>
<dbReference type="GeneID" id="79868822"/>
<dbReference type="EMBL" id="MTLA01000018">
    <property type="protein sequence ID" value="OOP70049.1"/>
    <property type="molecule type" value="Genomic_DNA"/>
</dbReference>
<dbReference type="EMBL" id="JAROYP010000016">
    <property type="protein sequence ID" value="MDH5163587.1"/>
    <property type="molecule type" value="Genomic_DNA"/>
</dbReference>
<reference evidence="2" key="2">
    <citation type="submission" date="2023-03" db="EMBL/GenBank/DDBJ databases">
        <title>Bacterial isolates from washroom surfaces on a university campus.</title>
        <authorList>
            <person name="Holman D.B."/>
            <person name="Gzyl K.E."/>
            <person name="Taheri A.E."/>
        </authorList>
    </citation>
    <scope>NUCLEOTIDE SEQUENCE</scope>
    <source>
        <strain evidence="2">RD03</strain>
    </source>
</reference>
<dbReference type="AlphaFoldDB" id="A0A8E2IB49"/>
<gene>
    <name evidence="3" type="ORF">BWZ43_01750</name>
    <name evidence="2" type="ORF">P5X88_21865</name>
</gene>
<reference evidence="3 4" key="1">
    <citation type="submission" date="2017-01" db="EMBL/GenBank/DDBJ databases">
        <title>Draft genome sequence of Bacillus oleronius.</title>
        <authorList>
            <person name="Allam M."/>
        </authorList>
    </citation>
    <scope>NUCLEOTIDE SEQUENCE [LARGE SCALE GENOMIC DNA]</scope>
    <source>
        <strain evidence="3 4">DSM 9356</strain>
    </source>
</reference>